<evidence type="ECO:0000256" key="5">
    <source>
        <dbReference type="ARBA" id="ARBA00022679"/>
    </source>
</evidence>
<reference evidence="19" key="1">
    <citation type="submission" date="2025-08" db="UniProtKB">
        <authorList>
            <consortium name="RefSeq"/>
        </authorList>
    </citation>
    <scope>IDENTIFICATION</scope>
</reference>
<dbReference type="InterPro" id="IPR053238">
    <property type="entry name" value="RING-H2_zinc_finger"/>
</dbReference>
<dbReference type="AlphaFoldDB" id="A0A6P5TJX0"/>
<dbReference type="PANTHER" id="PTHR14155:SF521">
    <property type="entry name" value="RING-H2 FINGER PROTEIN ATL30"/>
    <property type="match status" value="1"/>
</dbReference>
<dbReference type="Proteomes" id="UP000515124">
    <property type="component" value="Unplaced"/>
</dbReference>
<comment type="similarity">
    <text evidence="13">Belongs to the RING-type zinc finger family. ATL subfamily.</text>
</comment>
<evidence type="ECO:0000256" key="7">
    <source>
        <dbReference type="ARBA" id="ARBA00022723"/>
    </source>
</evidence>
<keyword evidence="8 14" id="KW-0863">Zinc-finger</keyword>
<dbReference type="InterPro" id="IPR013083">
    <property type="entry name" value="Znf_RING/FYVE/PHD"/>
</dbReference>
<evidence type="ECO:0000313" key="18">
    <source>
        <dbReference type="Proteomes" id="UP000515124"/>
    </source>
</evidence>
<name>A0A6P5TJX0_PRUAV</name>
<evidence type="ECO:0000256" key="15">
    <source>
        <dbReference type="SAM" id="MobiDB-lite"/>
    </source>
</evidence>
<comment type="subcellular location">
    <subcellularLocation>
        <location evidence="2">Membrane</location>
        <topology evidence="2">Single-pass membrane protein</topology>
    </subcellularLocation>
</comment>
<protein>
    <recommendedName>
        <fullName evidence="4">RING-type E3 ubiquitin transferase</fullName>
        <ecNumber evidence="4">2.3.2.27</ecNumber>
    </recommendedName>
</protein>
<comment type="catalytic activity">
    <reaction evidence="1">
        <text>S-ubiquitinyl-[E2 ubiquitin-conjugating enzyme]-L-cysteine + [acceptor protein]-L-lysine = [E2 ubiquitin-conjugating enzyme]-L-cysteine + N(6)-ubiquitinyl-[acceptor protein]-L-lysine.</text>
        <dbReference type="EC" id="2.3.2.27"/>
    </reaction>
</comment>
<dbReference type="GO" id="GO:0016020">
    <property type="term" value="C:membrane"/>
    <property type="evidence" value="ECO:0007669"/>
    <property type="project" value="UniProtKB-SubCell"/>
</dbReference>
<dbReference type="SMART" id="SM00184">
    <property type="entry name" value="RING"/>
    <property type="match status" value="1"/>
</dbReference>
<comment type="pathway">
    <text evidence="3">Protein modification; protein ubiquitination.</text>
</comment>
<dbReference type="FunFam" id="3.30.40.10:FF:000187">
    <property type="entry name" value="E3 ubiquitin-protein ligase ATL6"/>
    <property type="match status" value="1"/>
</dbReference>
<keyword evidence="6" id="KW-0812">Transmembrane</keyword>
<keyword evidence="10" id="KW-0862">Zinc</keyword>
<dbReference type="InterPro" id="IPR001841">
    <property type="entry name" value="Znf_RING"/>
</dbReference>
<dbReference type="SUPFAM" id="SSF57850">
    <property type="entry name" value="RING/U-box"/>
    <property type="match status" value="1"/>
</dbReference>
<dbReference type="CDD" id="cd16461">
    <property type="entry name" value="RING-H2_EL5-like"/>
    <property type="match status" value="1"/>
</dbReference>
<dbReference type="PANTHER" id="PTHR14155">
    <property type="entry name" value="RING FINGER DOMAIN-CONTAINING"/>
    <property type="match status" value="1"/>
</dbReference>
<feature type="signal peptide" evidence="16">
    <location>
        <begin position="1"/>
        <end position="28"/>
    </location>
</feature>
<keyword evidence="7" id="KW-0479">Metal-binding</keyword>
<evidence type="ECO:0000256" key="12">
    <source>
        <dbReference type="ARBA" id="ARBA00023136"/>
    </source>
</evidence>
<keyword evidence="16" id="KW-0732">Signal</keyword>
<feature type="region of interest" description="Disordered" evidence="15">
    <location>
        <begin position="179"/>
        <end position="244"/>
    </location>
</feature>
<evidence type="ECO:0000256" key="10">
    <source>
        <dbReference type="ARBA" id="ARBA00022833"/>
    </source>
</evidence>
<sequence>MALIMILVSSFISSPFLFFFSEYPCTKAGRKCKPISGHVVFNKRSPAGDLVGTAVVPKEGLDVSLIESFPTFVYASVKDYRIEKYGLECAICLVEFEDDSMLRLLTACCHVFHQECIDLWLESHKTCPFCRGNLESMPSNLAEKSPVLAHENVAMQEIHEGNEPVLLDPDAVHVDIKDEQGQDQHHQGTSTSDSWPPNKNKNINNMVAEDEQSSRTNHDHQNVENETERFSRSHSTGHSIVRPRAEEDRYTLRLPEHVKIKLLRGHHNWTGSCTTFGEFSRQTHNAAGGHFGEVSGSDGGGDNERL</sequence>
<keyword evidence="18" id="KW-1185">Reference proteome</keyword>
<evidence type="ECO:0000256" key="11">
    <source>
        <dbReference type="ARBA" id="ARBA00022989"/>
    </source>
</evidence>
<feature type="region of interest" description="Disordered" evidence="15">
    <location>
        <begin position="287"/>
        <end position="306"/>
    </location>
</feature>
<dbReference type="Gene3D" id="3.30.40.10">
    <property type="entry name" value="Zinc/RING finger domain, C3HC4 (zinc finger)"/>
    <property type="match status" value="1"/>
</dbReference>
<dbReference type="GeneID" id="110768359"/>
<gene>
    <name evidence="19" type="primary">LOC110768359</name>
</gene>
<dbReference type="RefSeq" id="XP_021827778.1">
    <property type="nucleotide sequence ID" value="XM_021972086.1"/>
</dbReference>
<feature type="compositionally biased region" description="Basic and acidic residues" evidence="15">
    <location>
        <begin position="212"/>
        <end position="231"/>
    </location>
</feature>
<evidence type="ECO:0000256" key="1">
    <source>
        <dbReference type="ARBA" id="ARBA00000900"/>
    </source>
</evidence>
<proteinExistence type="inferred from homology"/>
<keyword evidence="9" id="KW-0833">Ubl conjugation pathway</keyword>
<feature type="domain" description="RING-type" evidence="17">
    <location>
        <begin position="89"/>
        <end position="131"/>
    </location>
</feature>
<feature type="chain" id="PRO_5027880713" description="RING-type E3 ubiquitin transferase" evidence="16">
    <location>
        <begin position="29"/>
        <end position="306"/>
    </location>
</feature>
<keyword evidence="5" id="KW-0808">Transferase</keyword>
<dbReference type="GO" id="GO:0008270">
    <property type="term" value="F:zinc ion binding"/>
    <property type="evidence" value="ECO:0007669"/>
    <property type="project" value="UniProtKB-KW"/>
</dbReference>
<dbReference type="EC" id="2.3.2.27" evidence="4"/>
<evidence type="ECO:0000256" key="3">
    <source>
        <dbReference type="ARBA" id="ARBA00004906"/>
    </source>
</evidence>
<dbReference type="Pfam" id="PF13639">
    <property type="entry name" value="zf-RING_2"/>
    <property type="match status" value="1"/>
</dbReference>
<accession>A0A6P5TJX0</accession>
<keyword evidence="12" id="KW-0472">Membrane</keyword>
<evidence type="ECO:0000313" key="19">
    <source>
        <dbReference type="RefSeq" id="XP_021827778.1"/>
    </source>
</evidence>
<organism evidence="18 19">
    <name type="scientific">Prunus avium</name>
    <name type="common">Cherry</name>
    <name type="synonym">Cerasus avium</name>
    <dbReference type="NCBI Taxonomy" id="42229"/>
    <lineage>
        <taxon>Eukaryota</taxon>
        <taxon>Viridiplantae</taxon>
        <taxon>Streptophyta</taxon>
        <taxon>Embryophyta</taxon>
        <taxon>Tracheophyta</taxon>
        <taxon>Spermatophyta</taxon>
        <taxon>Magnoliopsida</taxon>
        <taxon>eudicotyledons</taxon>
        <taxon>Gunneridae</taxon>
        <taxon>Pentapetalae</taxon>
        <taxon>rosids</taxon>
        <taxon>fabids</taxon>
        <taxon>Rosales</taxon>
        <taxon>Rosaceae</taxon>
        <taxon>Amygdaloideae</taxon>
        <taxon>Amygdaleae</taxon>
        <taxon>Prunus</taxon>
    </lineage>
</organism>
<evidence type="ECO:0000256" key="8">
    <source>
        <dbReference type="ARBA" id="ARBA00022771"/>
    </source>
</evidence>
<evidence type="ECO:0000256" key="16">
    <source>
        <dbReference type="SAM" id="SignalP"/>
    </source>
</evidence>
<evidence type="ECO:0000256" key="13">
    <source>
        <dbReference type="ARBA" id="ARBA00024209"/>
    </source>
</evidence>
<feature type="compositionally biased region" description="Polar residues" evidence="15">
    <location>
        <begin position="187"/>
        <end position="205"/>
    </location>
</feature>
<evidence type="ECO:0000256" key="9">
    <source>
        <dbReference type="ARBA" id="ARBA00022786"/>
    </source>
</evidence>
<evidence type="ECO:0000256" key="14">
    <source>
        <dbReference type="PROSITE-ProRule" id="PRU00175"/>
    </source>
</evidence>
<evidence type="ECO:0000256" key="6">
    <source>
        <dbReference type="ARBA" id="ARBA00022692"/>
    </source>
</evidence>
<dbReference type="KEGG" id="pavi:110768359"/>
<keyword evidence="11" id="KW-1133">Transmembrane helix</keyword>
<dbReference type="GO" id="GO:0061630">
    <property type="term" value="F:ubiquitin protein ligase activity"/>
    <property type="evidence" value="ECO:0007669"/>
    <property type="project" value="UniProtKB-EC"/>
</dbReference>
<evidence type="ECO:0000256" key="4">
    <source>
        <dbReference type="ARBA" id="ARBA00012483"/>
    </source>
</evidence>
<dbReference type="PROSITE" id="PS50089">
    <property type="entry name" value="ZF_RING_2"/>
    <property type="match status" value="1"/>
</dbReference>
<evidence type="ECO:0000259" key="17">
    <source>
        <dbReference type="PROSITE" id="PS50089"/>
    </source>
</evidence>
<evidence type="ECO:0000256" key="2">
    <source>
        <dbReference type="ARBA" id="ARBA00004167"/>
    </source>
</evidence>